<proteinExistence type="inferred from homology"/>
<keyword evidence="4 6" id="KW-1133">Transmembrane helix</keyword>
<sequence>MGNSSIYKKILVDFLIAVITVLILVFLVPKAIRFFMPFVIGWIIAMIANPLVRFLERRVKIVRKHSSVLIIIAALGAVVAILYFGGIFLVRQTMGLISDLPYIADEIQNQIIIATNDMKGFYHILPENLKEWIDSIGGNLGKYITTFVSKISTTSINGAGLLVKNVAEGFLMAIITILSAYFFIAERDILVADIKKNMPESIMEKYRIIKVNFVLAIGGYFKAQFKIMGVIIVILFVGLEIMDVNYSFLLALLIAFLDFLPVFGTGTVIFPWALFDVIGGKYFHAVCLMIIYIICQLVRQVLQPKMVGDSIGLSPLATLVFMYVGYKIKGVLGMIIGIPVGMAIINLYKAGIFDQLIRGAKIIIHDINEYRKY</sequence>
<feature type="transmembrane region" description="Helical" evidence="6">
    <location>
        <begin position="211"/>
        <end position="236"/>
    </location>
</feature>
<feature type="transmembrane region" description="Helical" evidence="6">
    <location>
        <begin position="248"/>
        <end position="275"/>
    </location>
</feature>
<keyword evidence="5 6" id="KW-0472">Membrane</keyword>
<comment type="similarity">
    <text evidence="2">Belongs to the autoinducer-2 exporter (AI-2E) (TC 2.A.86) family.</text>
</comment>
<feature type="transmembrane region" description="Helical" evidence="6">
    <location>
        <begin position="282"/>
        <end position="302"/>
    </location>
</feature>
<keyword evidence="8" id="KW-1185">Reference proteome</keyword>
<organism evidence="7 8">
    <name type="scientific">Velocimicrobium porci</name>
    <dbReference type="NCBI Taxonomy" id="2606634"/>
    <lineage>
        <taxon>Bacteria</taxon>
        <taxon>Bacillati</taxon>
        <taxon>Bacillota</taxon>
        <taxon>Clostridia</taxon>
        <taxon>Lachnospirales</taxon>
        <taxon>Lachnospiraceae</taxon>
        <taxon>Velocimicrobium</taxon>
    </lineage>
</organism>
<dbReference type="Proteomes" id="UP000482209">
    <property type="component" value="Unassembled WGS sequence"/>
</dbReference>
<evidence type="ECO:0000313" key="7">
    <source>
        <dbReference type="EMBL" id="MSS62674.1"/>
    </source>
</evidence>
<evidence type="ECO:0000256" key="3">
    <source>
        <dbReference type="ARBA" id="ARBA00022692"/>
    </source>
</evidence>
<evidence type="ECO:0000256" key="2">
    <source>
        <dbReference type="ARBA" id="ARBA00009773"/>
    </source>
</evidence>
<dbReference type="PANTHER" id="PTHR21716">
    <property type="entry name" value="TRANSMEMBRANE PROTEIN"/>
    <property type="match status" value="1"/>
</dbReference>
<dbReference type="GO" id="GO:0016020">
    <property type="term" value="C:membrane"/>
    <property type="evidence" value="ECO:0007669"/>
    <property type="project" value="UniProtKB-SubCell"/>
</dbReference>
<dbReference type="NCBIfam" id="TIGR02872">
    <property type="entry name" value="spore_ytvI"/>
    <property type="match status" value="1"/>
</dbReference>
<comment type="caution">
    <text evidence="7">The sequence shown here is derived from an EMBL/GenBank/DDBJ whole genome shotgun (WGS) entry which is preliminary data.</text>
</comment>
<dbReference type="Pfam" id="PF01594">
    <property type="entry name" value="AI-2E_transport"/>
    <property type="match status" value="1"/>
</dbReference>
<dbReference type="AlphaFoldDB" id="A0A6L5XVR1"/>
<dbReference type="InterPro" id="IPR002549">
    <property type="entry name" value="AI-2E-like"/>
</dbReference>
<accession>A0A6L5XVR1</accession>
<dbReference type="InterPro" id="IPR014227">
    <property type="entry name" value="YtvI-like"/>
</dbReference>
<name>A0A6L5XVR1_9FIRM</name>
<feature type="transmembrane region" description="Helical" evidence="6">
    <location>
        <begin position="322"/>
        <end position="348"/>
    </location>
</feature>
<dbReference type="GO" id="GO:0055085">
    <property type="term" value="P:transmembrane transport"/>
    <property type="evidence" value="ECO:0007669"/>
    <property type="project" value="TreeGrafter"/>
</dbReference>
<evidence type="ECO:0000256" key="1">
    <source>
        <dbReference type="ARBA" id="ARBA00004141"/>
    </source>
</evidence>
<evidence type="ECO:0000313" key="8">
    <source>
        <dbReference type="Proteomes" id="UP000482209"/>
    </source>
</evidence>
<keyword evidence="3 6" id="KW-0812">Transmembrane</keyword>
<feature type="transmembrane region" description="Helical" evidence="6">
    <location>
        <begin position="10"/>
        <end position="28"/>
    </location>
</feature>
<dbReference type="RefSeq" id="WP_154516533.1">
    <property type="nucleotide sequence ID" value="NZ_VUMT01000002.1"/>
</dbReference>
<reference evidence="7 8" key="1">
    <citation type="submission" date="2019-08" db="EMBL/GenBank/DDBJ databases">
        <title>In-depth cultivation of the pig gut microbiome towards novel bacterial diversity and tailored functional studies.</title>
        <authorList>
            <person name="Wylensek D."/>
            <person name="Hitch T.C.A."/>
            <person name="Clavel T."/>
        </authorList>
    </citation>
    <scope>NUCLEOTIDE SEQUENCE [LARGE SCALE GENOMIC DNA]</scope>
    <source>
        <strain evidence="7 8">WCA-693-APC-MOT-I</strain>
    </source>
</reference>
<evidence type="ECO:0000256" key="6">
    <source>
        <dbReference type="SAM" id="Phobius"/>
    </source>
</evidence>
<comment type="subcellular location">
    <subcellularLocation>
        <location evidence="1">Membrane</location>
        <topology evidence="1">Multi-pass membrane protein</topology>
    </subcellularLocation>
</comment>
<dbReference type="PANTHER" id="PTHR21716:SF68">
    <property type="entry name" value="TRANSPORT PROTEIN YTVI-RELATED"/>
    <property type="match status" value="1"/>
</dbReference>
<gene>
    <name evidence="7" type="primary">ytvI</name>
    <name evidence="7" type="ORF">FYJ58_02045</name>
</gene>
<feature type="transmembrane region" description="Helical" evidence="6">
    <location>
        <begin position="34"/>
        <end position="55"/>
    </location>
</feature>
<feature type="transmembrane region" description="Helical" evidence="6">
    <location>
        <begin position="170"/>
        <end position="190"/>
    </location>
</feature>
<evidence type="ECO:0000256" key="5">
    <source>
        <dbReference type="ARBA" id="ARBA00023136"/>
    </source>
</evidence>
<dbReference type="EMBL" id="VUMT01000002">
    <property type="protein sequence ID" value="MSS62674.1"/>
    <property type="molecule type" value="Genomic_DNA"/>
</dbReference>
<evidence type="ECO:0000256" key="4">
    <source>
        <dbReference type="ARBA" id="ARBA00022989"/>
    </source>
</evidence>
<feature type="transmembrane region" description="Helical" evidence="6">
    <location>
        <begin position="67"/>
        <end position="90"/>
    </location>
</feature>
<protein>
    <submittedName>
        <fullName evidence="7">Sporulation integral membrane protein YtvI</fullName>
    </submittedName>
</protein>